<evidence type="ECO:0000259" key="2">
    <source>
        <dbReference type="Pfam" id="PF13843"/>
    </source>
</evidence>
<evidence type="ECO:0000313" key="3">
    <source>
        <dbReference type="EMBL" id="KAJ8259318.1"/>
    </source>
</evidence>
<accession>A0A9Q1HT70</accession>
<dbReference type="PANTHER" id="PTHR47272">
    <property type="entry name" value="DDE_TNP_1_7 DOMAIN-CONTAINING PROTEIN"/>
    <property type="match status" value="1"/>
</dbReference>
<dbReference type="PANTHER" id="PTHR47272:SF2">
    <property type="entry name" value="PIGGYBAC TRANSPOSABLE ELEMENT-DERIVED PROTEIN 3-LIKE"/>
    <property type="match status" value="1"/>
</dbReference>
<comment type="caution">
    <text evidence="3">The sequence shown here is derived from an EMBL/GenBank/DDBJ whole genome shotgun (WGS) entry which is preliminary data.</text>
</comment>
<dbReference type="AlphaFoldDB" id="A0A9Q1HT70"/>
<gene>
    <name evidence="3" type="ORF">COCON_G00183300</name>
</gene>
<protein>
    <recommendedName>
        <fullName evidence="2">PiggyBac transposable element-derived protein domain-containing protein</fullName>
    </recommendedName>
</protein>
<feature type="domain" description="PiggyBac transposable element-derived protein" evidence="2">
    <location>
        <begin position="197"/>
        <end position="283"/>
    </location>
</feature>
<feature type="region of interest" description="Disordered" evidence="1">
    <location>
        <begin position="32"/>
        <end position="56"/>
    </location>
</feature>
<dbReference type="EMBL" id="JAFJMO010000013">
    <property type="protein sequence ID" value="KAJ8259318.1"/>
    <property type="molecule type" value="Genomic_DNA"/>
</dbReference>
<reference evidence="3" key="1">
    <citation type="journal article" date="2023" name="Science">
        <title>Genome structures resolve the early diversification of teleost fishes.</title>
        <authorList>
            <person name="Parey E."/>
            <person name="Louis A."/>
            <person name="Montfort J."/>
            <person name="Bouchez O."/>
            <person name="Roques C."/>
            <person name="Iampietro C."/>
            <person name="Lluch J."/>
            <person name="Castinel A."/>
            <person name="Donnadieu C."/>
            <person name="Desvignes T."/>
            <person name="Floi Bucao C."/>
            <person name="Jouanno E."/>
            <person name="Wen M."/>
            <person name="Mejri S."/>
            <person name="Dirks R."/>
            <person name="Jansen H."/>
            <person name="Henkel C."/>
            <person name="Chen W.J."/>
            <person name="Zahm M."/>
            <person name="Cabau C."/>
            <person name="Klopp C."/>
            <person name="Thompson A.W."/>
            <person name="Robinson-Rechavi M."/>
            <person name="Braasch I."/>
            <person name="Lecointre G."/>
            <person name="Bobe J."/>
            <person name="Postlethwait J.H."/>
            <person name="Berthelot C."/>
            <person name="Roest Crollius H."/>
            <person name="Guiguen Y."/>
        </authorList>
    </citation>
    <scope>NUCLEOTIDE SEQUENCE</scope>
    <source>
        <strain evidence="3">Concon-B</strain>
    </source>
</reference>
<evidence type="ECO:0000256" key="1">
    <source>
        <dbReference type="SAM" id="MobiDB-lite"/>
    </source>
</evidence>
<evidence type="ECO:0000313" key="4">
    <source>
        <dbReference type="Proteomes" id="UP001152803"/>
    </source>
</evidence>
<name>A0A9Q1HT70_CONCO</name>
<sequence>MHQGAEGPDVHIRGYLHCHLVVLEELQHTTCDEKMDDGTQESLDGTPRPKRRPGRISLSTAEWMLGAIDGDHSEVEDLSDIDDDMLDADYQPPLREPSSSEDSSGDEDPILQPTEPSRGRKRHRDQDDGSRSRRRRRRSGHVEADGSNDGPEEPTPGPSPTQSKKGRRMRWRATPLTPNLVQFEHEDETEQDREGWTPLDYVEQYIDKDLMQMIVDRSNATSLGRSGNLLNTSVDEMYHFFGACILMSCVPYPQIRMYWSKRLRMPAITEKFRRDRFFRLTKSGH</sequence>
<dbReference type="OrthoDB" id="8955499at2759"/>
<proteinExistence type="predicted"/>
<dbReference type="InterPro" id="IPR029526">
    <property type="entry name" value="PGBD"/>
</dbReference>
<dbReference type="Proteomes" id="UP001152803">
    <property type="component" value="Unassembled WGS sequence"/>
</dbReference>
<dbReference type="Pfam" id="PF13843">
    <property type="entry name" value="DDE_Tnp_1_7"/>
    <property type="match status" value="1"/>
</dbReference>
<feature type="region of interest" description="Disordered" evidence="1">
    <location>
        <begin position="84"/>
        <end position="169"/>
    </location>
</feature>
<keyword evidence="4" id="KW-1185">Reference proteome</keyword>
<organism evidence="3 4">
    <name type="scientific">Conger conger</name>
    <name type="common">Conger eel</name>
    <name type="synonym">Muraena conger</name>
    <dbReference type="NCBI Taxonomy" id="82655"/>
    <lineage>
        <taxon>Eukaryota</taxon>
        <taxon>Metazoa</taxon>
        <taxon>Chordata</taxon>
        <taxon>Craniata</taxon>
        <taxon>Vertebrata</taxon>
        <taxon>Euteleostomi</taxon>
        <taxon>Actinopterygii</taxon>
        <taxon>Neopterygii</taxon>
        <taxon>Teleostei</taxon>
        <taxon>Anguilliformes</taxon>
        <taxon>Congridae</taxon>
        <taxon>Conger</taxon>
    </lineage>
</organism>